<dbReference type="EMBL" id="BK032514">
    <property type="protein sequence ID" value="DAF45614.1"/>
    <property type="molecule type" value="Genomic_DNA"/>
</dbReference>
<organism evidence="1">
    <name type="scientific">Siphoviridae sp. ctBLh2</name>
    <dbReference type="NCBI Taxonomy" id="2827803"/>
    <lineage>
        <taxon>Viruses</taxon>
        <taxon>Duplodnaviria</taxon>
        <taxon>Heunggongvirae</taxon>
        <taxon>Uroviricota</taxon>
        <taxon>Caudoviricetes</taxon>
    </lineage>
</organism>
<name>A0A8S5S3V1_9CAUD</name>
<accession>A0A8S5S3V1</accession>
<evidence type="ECO:0000313" key="1">
    <source>
        <dbReference type="EMBL" id="DAF45614.1"/>
    </source>
</evidence>
<protein>
    <submittedName>
        <fullName evidence="1">Uncharacterized protein</fullName>
    </submittedName>
</protein>
<reference evidence="1" key="1">
    <citation type="journal article" date="2021" name="Proc. Natl. Acad. Sci. U.S.A.">
        <title>A Catalog of Tens of Thousands of Viruses from Human Metagenomes Reveals Hidden Associations with Chronic Diseases.</title>
        <authorList>
            <person name="Tisza M.J."/>
            <person name="Buck C.B."/>
        </authorList>
    </citation>
    <scope>NUCLEOTIDE SEQUENCE</scope>
    <source>
        <strain evidence="1">CtBLh2</strain>
    </source>
</reference>
<sequence length="46" mass="5369">MQTSVSRIPKPVCRVNRPQQRVNRPLSDAVTRPLRRLICKGIFRKP</sequence>
<proteinExistence type="predicted"/>